<dbReference type="AlphaFoldDB" id="A0A409X9L3"/>
<feature type="coiled-coil region" evidence="1">
    <location>
        <begin position="119"/>
        <end position="146"/>
    </location>
</feature>
<name>A0A409X9L3_9AGAR</name>
<protein>
    <submittedName>
        <fullName evidence="3">Uncharacterized protein</fullName>
    </submittedName>
</protein>
<dbReference type="InParanoid" id="A0A409X9L3"/>
<keyword evidence="1" id="KW-0175">Coiled coil</keyword>
<keyword evidence="2" id="KW-1133">Transmembrane helix</keyword>
<evidence type="ECO:0000256" key="2">
    <source>
        <dbReference type="SAM" id="Phobius"/>
    </source>
</evidence>
<comment type="caution">
    <text evidence="3">The sequence shown here is derived from an EMBL/GenBank/DDBJ whole genome shotgun (WGS) entry which is preliminary data.</text>
</comment>
<keyword evidence="4" id="KW-1185">Reference proteome</keyword>
<keyword evidence="2" id="KW-0472">Membrane</keyword>
<organism evidence="3 4">
    <name type="scientific">Panaeolus cyanescens</name>
    <dbReference type="NCBI Taxonomy" id="181874"/>
    <lineage>
        <taxon>Eukaryota</taxon>
        <taxon>Fungi</taxon>
        <taxon>Dikarya</taxon>
        <taxon>Basidiomycota</taxon>
        <taxon>Agaricomycotina</taxon>
        <taxon>Agaricomycetes</taxon>
        <taxon>Agaricomycetidae</taxon>
        <taxon>Agaricales</taxon>
        <taxon>Agaricineae</taxon>
        <taxon>Galeropsidaceae</taxon>
        <taxon>Panaeolus</taxon>
    </lineage>
</organism>
<accession>A0A409X9L3</accession>
<reference evidence="3 4" key="1">
    <citation type="journal article" date="2018" name="Evol. Lett.">
        <title>Horizontal gene cluster transfer increased hallucinogenic mushroom diversity.</title>
        <authorList>
            <person name="Reynolds H.T."/>
            <person name="Vijayakumar V."/>
            <person name="Gluck-Thaler E."/>
            <person name="Korotkin H.B."/>
            <person name="Matheny P.B."/>
            <person name="Slot J.C."/>
        </authorList>
    </citation>
    <scope>NUCLEOTIDE SEQUENCE [LARGE SCALE GENOMIC DNA]</scope>
    <source>
        <strain evidence="3 4">2629</strain>
    </source>
</reference>
<dbReference type="STRING" id="181874.A0A409X9L3"/>
<evidence type="ECO:0000313" key="3">
    <source>
        <dbReference type="EMBL" id="PPQ87394.1"/>
    </source>
</evidence>
<feature type="transmembrane region" description="Helical" evidence="2">
    <location>
        <begin position="293"/>
        <end position="318"/>
    </location>
</feature>
<dbReference type="Proteomes" id="UP000284842">
    <property type="component" value="Unassembled WGS sequence"/>
</dbReference>
<proteinExistence type="predicted"/>
<sequence length="322" mass="36822">MDNLFDFSLPFTSAQPLPPDVSQPTSSLHVPTNLSSQFKVTTPESAVLISAIKTLEGQVQALVEQNLALQASNLMNQQWMKRSRIALETKEKREEKKKKKEGNEVLKFPKGDAVLVTRDEFLEQRVEQEKEKKAKVQQKQNNEERTKLWEEAKEKWDQQDAERQEEINTIKERHAKQVAKWEKMKENAQLKGTKLTRAQLKKPPRGPLPPKVVRMTKKAFIESLRVFGEEEDNEEDEAEASEGSTRSARTCIKRIRGGGECLMASITDRVSFYPVYHTDVMASNGPLDIISSLITSIFFISLGFFIRTFISCISLAWISFFL</sequence>
<dbReference type="EMBL" id="NHTK01004275">
    <property type="protein sequence ID" value="PPQ87394.1"/>
    <property type="molecule type" value="Genomic_DNA"/>
</dbReference>
<evidence type="ECO:0000313" key="4">
    <source>
        <dbReference type="Proteomes" id="UP000284842"/>
    </source>
</evidence>
<keyword evidence="2" id="KW-0812">Transmembrane</keyword>
<gene>
    <name evidence="3" type="ORF">CVT24_000246</name>
</gene>
<evidence type="ECO:0000256" key="1">
    <source>
        <dbReference type="SAM" id="Coils"/>
    </source>
</evidence>